<dbReference type="GO" id="GO:0005886">
    <property type="term" value="C:plasma membrane"/>
    <property type="evidence" value="ECO:0007669"/>
    <property type="project" value="UniProtKB-SubCell"/>
</dbReference>
<feature type="transmembrane region" description="Helical" evidence="17">
    <location>
        <begin position="405"/>
        <end position="438"/>
    </location>
</feature>
<dbReference type="InterPro" id="IPR013013">
    <property type="entry name" value="PTS_EIIC_1"/>
</dbReference>
<feature type="transmembrane region" description="Helical" evidence="17">
    <location>
        <begin position="379"/>
        <end position="398"/>
    </location>
</feature>
<evidence type="ECO:0000256" key="17">
    <source>
        <dbReference type="SAM" id="Phobius"/>
    </source>
</evidence>
<evidence type="ECO:0000313" key="21">
    <source>
        <dbReference type="EMBL" id="PQF22009.1"/>
    </source>
</evidence>
<dbReference type="Gene3D" id="3.30.1360.60">
    <property type="entry name" value="Glucose permease domain IIB"/>
    <property type="match status" value="1"/>
</dbReference>
<evidence type="ECO:0000256" key="14">
    <source>
        <dbReference type="ARBA" id="ARBA00074554"/>
    </source>
</evidence>
<dbReference type="AlphaFoldDB" id="A0A2S7RQY6"/>
<evidence type="ECO:0000256" key="10">
    <source>
        <dbReference type="ARBA" id="ARBA00023136"/>
    </source>
</evidence>
<dbReference type="SUPFAM" id="SSF51261">
    <property type="entry name" value="Duplicated hybrid motif"/>
    <property type="match status" value="1"/>
</dbReference>
<dbReference type="Proteomes" id="UP000237934">
    <property type="component" value="Unassembled WGS sequence"/>
</dbReference>
<comment type="catalytic activity">
    <reaction evidence="13">
        <text>N(pros)-phospho-L-histidyl-[protein](out) + sucrose = sucrose 6(G)-phosphate(in) + L-histidyl-[protein]</text>
        <dbReference type="Rhea" id="RHEA:49236"/>
        <dbReference type="Rhea" id="RHEA-COMP:9745"/>
        <dbReference type="Rhea" id="RHEA-COMP:9746"/>
        <dbReference type="ChEBI" id="CHEBI:17992"/>
        <dbReference type="ChEBI" id="CHEBI:29979"/>
        <dbReference type="ChEBI" id="CHEBI:64837"/>
        <dbReference type="ChEBI" id="CHEBI:91002"/>
        <dbReference type="EC" id="2.7.1.211"/>
    </reaction>
</comment>
<evidence type="ECO:0000256" key="2">
    <source>
        <dbReference type="ARBA" id="ARBA00022448"/>
    </source>
</evidence>
<evidence type="ECO:0000256" key="8">
    <source>
        <dbReference type="ARBA" id="ARBA00022777"/>
    </source>
</evidence>
<dbReference type="Pfam" id="PF02378">
    <property type="entry name" value="PTS_EIIC"/>
    <property type="match status" value="1"/>
</dbReference>
<dbReference type="PROSITE" id="PS01035">
    <property type="entry name" value="PTS_EIIB_TYPE_1_CYS"/>
    <property type="match status" value="1"/>
</dbReference>
<dbReference type="GO" id="GO:0090589">
    <property type="term" value="F:protein-phosphocysteine-trehalose phosphotransferase system transporter activity"/>
    <property type="evidence" value="ECO:0007669"/>
    <property type="project" value="TreeGrafter"/>
</dbReference>
<keyword evidence="6" id="KW-0598">Phosphotransferase system</keyword>
<dbReference type="GO" id="GO:0009401">
    <property type="term" value="P:phosphoenolpyruvate-dependent sugar phosphotransferase system"/>
    <property type="evidence" value="ECO:0007669"/>
    <property type="project" value="UniProtKB-KW"/>
</dbReference>
<feature type="transmembrane region" description="Helical" evidence="17">
    <location>
        <begin position="444"/>
        <end position="465"/>
    </location>
</feature>
<reference evidence="21 22" key="1">
    <citation type="journal article" date="2018" name="Pathog. Dis.">
        <title>Whole-genome sequencing based characterization of antimicrobial resistance in Enterococcus.</title>
        <authorList>
            <person name="Tyson G."/>
        </authorList>
    </citation>
    <scope>NUCLEOTIDE SEQUENCE [LARGE SCALE GENOMIC DNA]</scope>
    <source>
        <strain evidence="21 22">CVM N55263</strain>
    </source>
</reference>
<dbReference type="GO" id="GO:0008982">
    <property type="term" value="F:protein-N(PI)-phosphohistidine-sugar phosphotransferase activity"/>
    <property type="evidence" value="ECO:0007669"/>
    <property type="project" value="InterPro"/>
</dbReference>
<comment type="subcellular location">
    <subcellularLocation>
        <location evidence="1">Cell membrane</location>
        <topology evidence="1">Multi-pass membrane protein</topology>
    </subcellularLocation>
</comment>
<feature type="domain" description="PTS EIIB type-1" evidence="19">
    <location>
        <begin position="3"/>
        <end position="86"/>
    </location>
</feature>
<dbReference type="RefSeq" id="WP_104872317.1">
    <property type="nucleotide sequence ID" value="NZ_PUAP01000036.1"/>
</dbReference>
<feature type="transmembrane region" description="Helical" evidence="17">
    <location>
        <begin position="345"/>
        <end position="367"/>
    </location>
</feature>
<keyword evidence="5" id="KW-0808">Transferase</keyword>
<feature type="domain" description="PTS EIIC type-1" evidence="20">
    <location>
        <begin position="121"/>
        <end position="485"/>
    </location>
</feature>
<dbReference type="Pfam" id="PF00367">
    <property type="entry name" value="PTS_EIIB"/>
    <property type="match status" value="1"/>
</dbReference>
<dbReference type="SUPFAM" id="SSF55604">
    <property type="entry name" value="Glucose permease domain IIB"/>
    <property type="match status" value="1"/>
</dbReference>
<evidence type="ECO:0000256" key="1">
    <source>
        <dbReference type="ARBA" id="ARBA00004651"/>
    </source>
</evidence>
<evidence type="ECO:0000256" key="15">
    <source>
        <dbReference type="ARBA" id="ARBA00081008"/>
    </source>
</evidence>
<comment type="caution">
    <text evidence="21">The sequence shown here is derived from an EMBL/GenBank/DDBJ whole genome shotgun (WGS) entry which is preliminary data.</text>
</comment>
<feature type="transmembrane region" description="Helical" evidence="17">
    <location>
        <begin position="228"/>
        <end position="248"/>
    </location>
</feature>
<keyword evidence="10 17" id="KW-0472">Membrane</keyword>
<dbReference type="NCBIfam" id="TIGR00830">
    <property type="entry name" value="PTBA"/>
    <property type="match status" value="1"/>
</dbReference>
<dbReference type="EC" id="2.7.1.211" evidence="11"/>
<dbReference type="GO" id="GO:0016301">
    <property type="term" value="F:kinase activity"/>
    <property type="evidence" value="ECO:0007669"/>
    <property type="project" value="UniProtKB-KW"/>
</dbReference>
<dbReference type="InterPro" id="IPR001127">
    <property type="entry name" value="PTS_EIIA_1_perm"/>
</dbReference>
<evidence type="ECO:0000256" key="7">
    <source>
        <dbReference type="ARBA" id="ARBA00022692"/>
    </source>
</evidence>
<evidence type="ECO:0000256" key="5">
    <source>
        <dbReference type="ARBA" id="ARBA00022679"/>
    </source>
</evidence>
<dbReference type="InterPro" id="IPR036878">
    <property type="entry name" value="Glu_permease_IIB"/>
</dbReference>
<keyword evidence="9 17" id="KW-1133">Transmembrane helix</keyword>
<dbReference type="FunFam" id="3.30.1360.60:FF:000001">
    <property type="entry name" value="PTS system glucose-specific IIBC component PtsG"/>
    <property type="match status" value="1"/>
</dbReference>
<evidence type="ECO:0000256" key="4">
    <source>
        <dbReference type="ARBA" id="ARBA00022597"/>
    </source>
</evidence>
<feature type="transmembrane region" description="Helical" evidence="17">
    <location>
        <begin position="188"/>
        <end position="208"/>
    </location>
</feature>
<keyword evidence="8" id="KW-0418">Kinase</keyword>
<dbReference type="PANTHER" id="PTHR30175:SF4">
    <property type="entry name" value="PTS SYSTEM TREHALOSE-SPECIFIC EIIBC COMPONENT"/>
    <property type="match status" value="1"/>
</dbReference>
<evidence type="ECO:0000259" key="19">
    <source>
        <dbReference type="PROSITE" id="PS51098"/>
    </source>
</evidence>
<evidence type="ECO:0000256" key="11">
    <source>
        <dbReference type="ARBA" id="ARBA00044053"/>
    </source>
</evidence>
<organism evidence="21 22">
    <name type="scientific">Enterococcus mundtii</name>
    <dbReference type="NCBI Taxonomy" id="53346"/>
    <lineage>
        <taxon>Bacteria</taxon>
        <taxon>Bacillati</taxon>
        <taxon>Bacillota</taxon>
        <taxon>Bacilli</taxon>
        <taxon>Lactobacillales</taxon>
        <taxon>Enterococcaceae</taxon>
        <taxon>Enterococcus</taxon>
    </lineage>
</organism>
<feature type="transmembrane region" description="Helical" evidence="17">
    <location>
        <begin position="155"/>
        <end position="176"/>
    </location>
</feature>
<dbReference type="InterPro" id="IPR018113">
    <property type="entry name" value="PTrfase_EIIB_Cys"/>
</dbReference>
<name>A0A2S7RQY6_ENTMU</name>
<evidence type="ECO:0000256" key="13">
    <source>
        <dbReference type="ARBA" id="ARBA00048931"/>
    </source>
</evidence>
<keyword evidence="2" id="KW-0813">Transport</keyword>
<feature type="transmembrane region" description="Helical" evidence="17">
    <location>
        <begin position="113"/>
        <end position="135"/>
    </location>
</feature>
<evidence type="ECO:0000256" key="16">
    <source>
        <dbReference type="PROSITE-ProRule" id="PRU00421"/>
    </source>
</evidence>
<dbReference type="FunFam" id="2.70.70.10:FF:000001">
    <property type="entry name" value="PTS system glucose-specific IIA component"/>
    <property type="match status" value="1"/>
</dbReference>
<feature type="transmembrane region" description="Helical" evidence="17">
    <location>
        <begin position="305"/>
        <end position="324"/>
    </location>
</feature>
<dbReference type="NCBIfam" id="TIGR01996">
    <property type="entry name" value="PTS-II-BC-sucr"/>
    <property type="match status" value="1"/>
</dbReference>
<dbReference type="GO" id="GO:0015771">
    <property type="term" value="P:trehalose transport"/>
    <property type="evidence" value="ECO:0007669"/>
    <property type="project" value="TreeGrafter"/>
</dbReference>
<dbReference type="Pfam" id="PF00358">
    <property type="entry name" value="PTS_EIIA_1"/>
    <property type="match status" value="1"/>
</dbReference>
<keyword evidence="7 17" id="KW-0812">Transmembrane</keyword>
<evidence type="ECO:0000313" key="22">
    <source>
        <dbReference type="Proteomes" id="UP000237934"/>
    </source>
</evidence>
<dbReference type="PROSITE" id="PS00371">
    <property type="entry name" value="PTS_EIIA_TYPE_1_HIS"/>
    <property type="match status" value="1"/>
</dbReference>
<keyword evidence="4" id="KW-0762">Sugar transport</keyword>
<dbReference type="PROSITE" id="PS51098">
    <property type="entry name" value="PTS_EIIB_TYPE_1"/>
    <property type="match status" value="1"/>
</dbReference>
<evidence type="ECO:0000256" key="3">
    <source>
        <dbReference type="ARBA" id="ARBA00022475"/>
    </source>
</evidence>
<dbReference type="InterPro" id="IPR011055">
    <property type="entry name" value="Dup_hybrid_motif"/>
</dbReference>
<dbReference type="Gene3D" id="2.70.70.10">
    <property type="entry name" value="Glucose Permease (Domain IIA)"/>
    <property type="match status" value="1"/>
</dbReference>
<keyword evidence="3" id="KW-1003">Cell membrane</keyword>
<gene>
    <name evidence="21" type="ORF">CUS89_12135</name>
</gene>
<evidence type="ECO:0000259" key="20">
    <source>
        <dbReference type="PROSITE" id="PS51103"/>
    </source>
</evidence>
<accession>A0A2S7RQY6</accession>
<evidence type="ECO:0000256" key="9">
    <source>
        <dbReference type="ARBA" id="ARBA00022989"/>
    </source>
</evidence>
<evidence type="ECO:0000256" key="12">
    <source>
        <dbReference type="ARBA" id="ARBA00045139"/>
    </source>
</evidence>
<dbReference type="PROSITE" id="PS51103">
    <property type="entry name" value="PTS_EIIC_TYPE_1"/>
    <property type="match status" value="1"/>
</dbReference>
<proteinExistence type="predicted"/>
<evidence type="ECO:0000259" key="18">
    <source>
        <dbReference type="PROSITE" id="PS51093"/>
    </source>
</evidence>
<dbReference type="EMBL" id="PUAP01000036">
    <property type="protein sequence ID" value="PQF22009.1"/>
    <property type="molecule type" value="Genomic_DNA"/>
</dbReference>
<feature type="transmembrane region" description="Helical" evidence="17">
    <location>
        <begin position="260"/>
        <end position="285"/>
    </location>
</feature>
<comment type="function">
    <text evidence="12">The phosphoenolpyruvate-dependent sugar phosphotransferase system (sugar PTS), a major carbohydrate active transport system, catalyzes the phosphorylation of incoming sugar substrates concomitantly with their translocation across the cell membrane. This system is involved in sucrose transport.</text>
</comment>
<dbReference type="PANTHER" id="PTHR30175">
    <property type="entry name" value="PHOSPHOTRANSFERASE SYSTEM TRANSPORT PROTEIN"/>
    <property type="match status" value="1"/>
</dbReference>
<dbReference type="InterPro" id="IPR010973">
    <property type="entry name" value="PTS_IIBC_sucr"/>
</dbReference>
<feature type="domain" description="PTS EIIA type-1" evidence="18">
    <location>
        <begin position="515"/>
        <end position="619"/>
    </location>
</feature>
<dbReference type="PROSITE" id="PS51093">
    <property type="entry name" value="PTS_EIIA_TYPE_1"/>
    <property type="match status" value="1"/>
</dbReference>
<feature type="active site" description="Phosphocysteine intermediate; for EIIB activity" evidence="16">
    <location>
        <position position="25"/>
    </location>
</feature>
<dbReference type="NCBIfam" id="TIGR00826">
    <property type="entry name" value="EIIB_glc"/>
    <property type="match status" value="1"/>
</dbReference>
<dbReference type="InterPro" id="IPR050558">
    <property type="entry name" value="PTS_Sugar-Specific_Components"/>
</dbReference>
<protein>
    <recommendedName>
        <fullName evidence="14">PTS system sucrose-specific EIIBCA component</fullName>
        <ecNumber evidence="11">2.7.1.211</ecNumber>
    </recommendedName>
    <alternativeName>
        <fullName evidence="15">EIIBCA-Scr</fullName>
    </alternativeName>
</protein>
<dbReference type="InterPro" id="IPR001996">
    <property type="entry name" value="PTS_IIB_1"/>
</dbReference>
<sequence length="650" mass="69564">MDYKKVAKEINDALGESNIQAAAHCATRLRLVLKDQAKVNQKALDAIDEVKGTFEANHQFQIIIGAGDVNNVYDELIQLTGTKEASTDDLKAVAQSGKKQNPFMSLIKVLSDIFVPIVPALVAGGLLMAINNVLTAQDLFGPQSVIEMYPNLKDVTSIINLLASAPFAFLPILVGFSATRRFGGNPYLGAAMAMAMVMPELVNGYSVANAVAEGTMPYWNIFGLNIAQAGYQGSVLPVLAVSWILANLEKFFHKRLLNAFDYTFTPMLAIIITGFLTFVVVGPVMQAVGDSLTAGLSWLYQTTGAIGLGIFGLFYSPIVITGLHQSFPAIETSLLADVARTGGTFIFPVASMANVGQGAATLAIMLLTKNTKQKSLATSASISALLGITEPAIFGVNLKLKFPFICGMIAAGISSMFIGFFHVLAIALGPASVIGFISITPNQIPFFMIGILISLLVGFTTTYLYGKKHAYLLASEEPETADVPSVAKEEEERVIEEVIVAPVSGELISLQAVNDPVFSQEMMGKGIAIRPTEGLLFAPADGELTVVYESKHAYGLKTDAGGEILIHIGIDTVELNGQGFSTEFQVGDKVKKGQLLGRFDQQKLKQAGYDGTVMVIITNSLSYESITPVTEGTVDSKERLIMLRSKTESN</sequence>
<dbReference type="InterPro" id="IPR003352">
    <property type="entry name" value="PTS_EIIC"/>
</dbReference>
<dbReference type="CDD" id="cd00212">
    <property type="entry name" value="PTS_IIB_glc"/>
    <property type="match status" value="1"/>
</dbReference>
<evidence type="ECO:0000256" key="6">
    <source>
        <dbReference type="ARBA" id="ARBA00022683"/>
    </source>
</evidence>